<reference evidence="1 2" key="1">
    <citation type="submission" date="2018-07" db="EMBL/GenBank/DDBJ databases">
        <title>Genomic and Epidemiologic Investigation of an Indolent Hospital Outbreak.</title>
        <authorList>
            <person name="Johnson R.C."/>
            <person name="Deming C."/>
            <person name="Conlan S."/>
            <person name="Zellmer C.J."/>
            <person name="Michelin A.V."/>
            <person name="Lee-Lin S."/>
            <person name="Thomas P.J."/>
            <person name="Park M."/>
            <person name="Weingarten R.A."/>
            <person name="Less J."/>
            <person name="Dekker J.P."/>
            <person name="Frank K.M."/>
            <person name="Musser K.A."/>
            <person name="Mcquiston J.R."/>
            <person name="Henderson D.K."/>
            <person name="Lau A.F."/>
            <person name="Palmore T.N."/>
            <person name="Segre J.A."/>
        </authorList>
    </citation>
    <scope>NUCLEOTIDE SEQUENCE [LARGE SCALE GENOMIC DNA]</scope>
    <source>
        <strain evidence="1 2">SK-NIH.Env6_1116</strain>
    </source>
</reference>
<gene>
    <name evidence="1" type="ORF">DAH51_17295</name>
</gene>
<comment type="caution">
    <text evidence="1">The sequence shown here is derived from an EMBL/GenBank/DDBJ whole genome shotgun (WGS) entry which is preliminary data.</text>
</comment>
<evidence type="ECO:0000313" key="2">
    <source>
        <dbReference type="Proteomes" id="UP000287401"/>
    </source>
</evidence>
<dbReference type="AlphaFoldDB" id="A0A430BRE2"/>
<dbReference type="Proteomes" id="UP000287401">
    <property type="component" value="Unassembled WGS sequence"/>
</dbReference>
<dbReference type="EMBL" id="QRAL01000020">
    <property type="protein sequence ID" value="RSU55302.1"/>
    <property type="molecule type" value="Genomic_DNA"/>
</dbReference>
<evidence type="ECO:0008006" key="3">
    <source>
        <dbReference type="Google" id="ProtNLM"/>
    </source>
</evidence>
<accession>A0A430BRE2</accession>
<evidence type="ECO:0000313" key="1">
    <source>
        <dbReference type="EMBL" id="RSU55302.1"/>
    </source>
</evidence>
<organism evidence="1 2">
    <name type="scientific">Sphingobium yanoikuyae</name>
    <name type="common">Sphingomonas yanoikuyae</name>
    <dbReference type="NCBI Taxonomy" id="13690"/>
    <lineage>
        <taxon>Bacteria</taxon>
        <taxon>Pseudomonadati</taxon>
        <taxon>Pseudomonadota</taxon>
        <taxon>Alphaproteobacteria</taxon>
        <taxon>Sphingomonadales</taxon>
        <taxon>Sphingomonadaceae</taxon>
        <taxon>Sphingobium</taxon>
    </lineage>
</organism>
<name>A0A430BRE2_SPHYA</name>
<proteinExistence type="predicted"/>
<sequence>MVPQTVWGKNLRALLPQHEWDVVRKAAYAASGNRCRVCGERGPQWPVEADEGWDYDDETRTQTLKGVIALCPDCHHIRHWGKTMIDGHEEQAFALLMSLNRWTRAQAEEAVAFALDQWERRSRHEWESDYSWVTRVHGFRPEAEGERRVEAANRELVGKAAERARLVERETESRRFSAEWPAQARPESMIRVRRLTPSSILGYLQKLTNR</sequence>
<protein>
    <recommendedName>
        <fullName evidence="3">HNH endonuclease</fullName>
    </recommendedName>
</protein>